<evidence type="ECO:0000313" key="2">
    <source>
        <dbReference type="Proteomes" id="UP001524499"/>
    </source>
</evidence>
<dbReference type="Proteomes" id="UP001524499">
    <property type="component" value="Unassembled WGS sequence"/>
</dbReference>
<dbReference type="RefSeq" id="WP_256602206.1">
    <property type="nucleotide sequence ID" value="NZ_JANIBJ010000015.1"/>
</dbReference>
<sequence length="218" mass="24176">MAVVNVSVLDDRTDQSRINKRCEWIRNSGTSEFRIVVNESTLLDKFFTDLKKRLGDDNKIGTLTILCHGFGRYQYPDEERKKSPKIRGGFGLEFCKEGVTLANAHLFTELKGAFEPEKAAIMIVGCGAAVEETFNVVPSGKEKASSFGRKMCIAIAKASGALVVASTSFQDIDVNEVTYLKRERGVPVEKTEKCLDPGRWEGKVWAFAPNGTVKPFFP</sequence>
<reference evidence="1 2" key="1">
    <citation type="submission" date="2022-07" db="EMBL/GenBank/DDBJ databases">
        <title>Methylomonas rivi sp. nov., Methylomonas rosea sp. nov., Methylomonas aureus sp. nov. and Methylomonas subterranea sp. nov., four novel methanotrophs isolated from a freshwater creek and the deep terrestrial subsurface.</title>
        <authorList>
            <person name="Abin C."/>
            <person name="Sankaranarayanan K."/>
            <person name="Garner C."/>
            <person name="Sindelar R."/>
            <person name="Kotary K."/>
            <person name="Garner R."/>
            <person name="Barclay S."/>
            <person name="Lawson P."/>
            <person name="Krumholz L."/>
        </authorList>
    </citation>
    <scope>NUCLEOTIDE SEQUENCE [LARGE SCALE GENOMIC DNA]</scope>
    <source>
        <strain evidence="1 2">SURF-2</strain>
    </source>
</reference>
<evidence type="ECO:0000313" key="1">
    <source>
        <dbReference type="EMBL" id="MCQ8104403.1"/>
    </source>
</evidence>
<name>A0ABT1TGM9_9GAMM</name>
<comment type="caution">
    <text evidence="1">The sequence shown here is derived from an EMBL/GenBank/DDBJ whole genome shotgun (WGS) entry which is preliminary data.</text>
</comment>
<keyword evidence="2" id="KW-1185">Reference proteome</keyword>
<gene>
    <name evidence="1" type="ORF">NP590_09840</name>
</gene>
<proteinExistence type="predicted"/>
<organism evidence="1 2">
    <name type="scientific">Methylomonas subterranea</name>
    <dbReference type="NCBI Taxonomy" id="2952225"/>
    <lineage>
        <taxon>Bacteria</taxon>
        <taxon>Pseudomonadati</taxon>
        <taxon>Pseudomonadota</taxon>
        <taxon>Gammaproteobacteria</taxon>
        <taxon>Methylococcales</taxon>
        <taxon>Methylococcaceae</taxon>
        <taxon>Methylomonas</taxon>
    </lineage>
</organism>
<protein>
    <submittedName>
        <fullName evidence="1">Uncharacterized protein</fullName>
    </submittedName>
</protein>
<accession>A0ABT1TGM9</accession>
<dbReference type="EMBL" id="JANIBJ010000015">
    <property type="protein sequence ID" value="MCQ8104403.1"/>
    <property type="molecule type" value="Genomic_DNA"/>
</dbReference>